<evidence type="ECO:0000313" key="1">
    <source>
        <dbReference type="EMBL" id="KIK33011.1"/>
    </source>
</evidence>
<dbReference type="InParanoid" id="A0A0C9ZUJ4"/>
<dbReference type="EMBL" id="KN836051">
    <property type="protein sequence ID" value="KIK33011.1"/>
    <property type="molecule type" value="Genomic_DNA"/>
</dbReference>
<proteinExistence type="predicted"/>
<keyword evidence="2" id="KW-1185">Reference proteome</keyword>
<protein>
    <submittedName>
        <fullName evidence="1">Uncharacterized protein</fullName>
    </submittedName>
</protein>
<gene>
    <name evidence="1" type="ORF">CY34DRAFT_740736</name>
</gene>
<name>A0A0C9ZUJ4_9AGAM</name>
<organism evidence="1 2">
    <name type="scientific">Suillus luteus UH-Slu-Lm8-n1</name>
    <dbReference type="NCBI Taxonomy" id="930992"/>
    <lineage>
        <taxon>Eukaryota</taxon>
        <taxon>Fungi</taxon>
        <taxon>Dikarya</taxon>
        <taxon>Basidiomycota</taxon>
        <taxon>Agaricomycotina</taxon>
        <taxon>Agaricomycetes</taxon>
        <taxon>Agaricomycetidae</taxon>
        <taxon>Boletales</taxon>
        <taxon>Suillineae</taxon>
        <taxon>Suillaceae</taxon>
        <taxon>Suillus</taxon>
    </lineage>
</organism>
<accession>A0A0C9ZUJ4</accession>
<reference evidence="1 2" key="1">
    <citation type="submission" date="2014-04" db="EMBL/GenBank/DDBJ databases">
        <authorList>
            <consortium name="DOE Joint Genome Institute"/>
            <person name="Kuo A."/>
            <person name="Ruytinx J."/>
            <person name="Rineau F."/>
            <person name="Colpaert J."/>
            <person name="Kohler A."/>
            <person name="Nagy L.G."/>
            <person name="Floudas D."/>
            <person name="Copeland A."/>
            <person name="Barry K.W."/>
            <person name="Cichocki N."/>
            <person name="Veneault-Fourrey C."/>
            <person name="LaButti K."/>
            <person name="Lindquist E.A."/>
            <person name="Lipzen A."/>
            <person name="Lundell T."/>
            <person name="Morin E."/>
            <person name="Murat C."/>
            <person name="Sun H."/>
            <person name="Tunlid A."/>
            <person name="Henrissat B."/>
            <person name="Grigoriev I.V."/>
            <person name="Hibbett D.S."/>
            <person name="Martin F."/>
            <person name="Nordberg H.P."/>
            <person name="Cantor M.N."/>
            <person name="Hua S.X."/>
        </authorList>
    </citation>
    <scope>NUCLEOTIDE SEQUENCE [LARGE SCALE GENOMIC DNA]</scope>
    <source>
        <strain evidence="1 2">UH-Slu-Lm8-n1</strain>
    </source>
</reference>
<sequence length="84" mass="9547">MTTIPLVTRLTFSPQLWRDLSRTLQTLLVSFFCSSFRRFLASFSFSSMSDWSKLSDLVINVFSSILSILGSSAFEANARLSWLL</sequence>
<dbReference type="HOGENOM" id="CLU_2528993_0_0_1"/>
<reference evidence="2" key="2">
    <citation type="submission" date="2015-01" db="EMBL/GenBank/DDBJ databases">
        <title>Evolutionary Origins and Diversification of the Mycorrhizal Mutualists.</title>
        <authorList>
            <consortium name="DOE Joint Genome Institute"/>
            <consortium name="Mycorrhizal Genomics Consortium"/>
            <person name="Kohler A."/>
            <person name="Kuo A."/>
            <person name="Nagy L.G."/>
            <person name="Floudas D."/>
            <person name="Copeland A."/>
            <person name="Barry K.W."/>
            <person name="Cichocki N."/>
            <person name="Veneault-Fourrey C."/>
            <person name="LaButti K."/>
            <person name="Lindquist E.A."/>
            <person name="Lipzen A."/>
            <person name="Lundell T."/>
            <person name="Morin E."/>
            <person name="Murat C."/>
            <person name="Riley R."/>
            <person name="Ohm R."/>
            <person name="Sun H."/>
            <person name="Tunlid A."/>
            <person name="Henrissat B."/>
            <person name="Grigoriev I.V."/>
            <person name="Hibbett D.S."/>
            <person name="Martin F."/>
        </authorList>
    </citation>
    <scope>NUCLEOTIDE SEQUENCE [LARGE SCALE GENOMIC DNA]</scope>
    <source>
        <strain evidence="2">UH-Slu-Lm8-n1</strain>
    </source>
</reference>
<dbReference type="AlphaFoldDB" id="A0A0C9ZUJ4"/>
<dbReference type="Proteomes" id="UP000054485">
    <property type="component" value="Unassembled WGS sequence"/>
</dbReference>
<evidence type="ECO:0000313" key="2">
    <source>
        <dbReference type="Proteomes" id="UP000054485"/>
    </source>
</evidence>